<name>A0A6A4XFI3_AMPAM</name>
<comment type="caution">
    <text evidence="1">The sequence shown here is derived from an EMBL/GenBank/DDBJ whole genome shotgun (WGS) entry which is preliminary data.</text>
</comment>
<dbReference type="Gene3D" id="3.80.10.10">
    <property type="entry name" value="Ribonuclease Inhibitor"/>
    <property type="match status" value="1"/>
</dbReference>
<protein>
    <submittedName>
        <fullName evidence="1">Uncharacterized protein</fullName>
    </submittedName>
</protein>
<dbReference type="SUPFAM" id="SSF52047">
    <property type="entry name" value="RNI-like"/>
    <property type="match status" value="1"/>
</dbReference>
<evidence type="ECO:0000313" key="2">
    <source>
        <dbReference type="Proteomes" id="UP000440578"/>
    </source>
</evidence>
<dbReference type="EMBL" id="VIIS01000056">
    <property type="protein sequence ID" value="KAF0314028.1"/>
    <property type="molecule type" value="Genomic_DNA"/>
</dbReference>
<keyword evidence="2" id="KW-1185">Reference proteome</keyword>
<proteinExistence type="predicted"/>
<reference evidence="1 2" key="1">
    <citation type="submission" date="2019-07" db="EMBL/GenBank/DDBJ databases">
        <title>Draft genome assembly of a fouling barnacle, Amphibalanus amphitrite (Darwin, 1854): The first reference genome for Thecostraca.</title>
        <authorList>
            <person name="Kim W."/>
        </authorList>
    </citation>
    <scope>NUCLEOTIDE SEQUENCE [LARGE SCALE GENOMIC DNA]</scope>
    <source>
        <strain evidence="1">SNU_AA5</strain>
        <tissue evidence="1">Soma without cirri and trophi</tissue>
    </source>
</reference>
<gene>
    <name evidence="1" type="ORF">FJT64_015480</name>
</gene>
<evidence type="ECO:0000313" key="1">
    <source>
        <dbReference type="EMBL" id="KAF0314028.1"/>
    </source>
</evidence>
<sequence>MNKTSGRFLSRLPASLRRLSLSGRWKCQPIERLPATSITELDISGLWEPPPAALASLLRMCPRLQRLNAKECSVTDSFVEQLPKRTPGIRDLNLEGWFSIMDYVHTFGYLVLFFRVILEVHC</sequence>
<accession>A0A6A4XFI3</accession>
<organism evidence="1 2">
    <name type="scientific">Amphibalanus amphitrite</name>
    <name type="common">Striped barnacle</name>
    <name type="synonym">Balanus amphitrite</name>
    <dbReference type="NCBI Taxonomy" id="1232801"/>
    <lineage>
        <taxon>Eukaryota</taxon>
        <taxon>Metazoa</taxon>
        <taxon>Ecdysozoa</taxon>
        <taxon>Arthropoda</taxon>
        <taxon>Crustacea</taxon>
        <taxon>Multicrustacea</taxon>
        <taxon>Cirripedia</taxon>
        <taxon>Thoracica</taxon>
        <taxon>Thoracicalcarea</taxon>
        <taxon>Balanomorpha</taxon>
        <taxon>Balanoidea</taxon>
        <taxon>Balanidae</taxon>
        <taxon>Amphibalaninae</taxon>
        <taxon>Amphibalanus</taxon>
    </lineage>
</organism>
<dbReference type="Proteomes" id="UP000440578">
    <property type="component" value="Unassembled WGS sequence"/>
</dbReference>
<dbReference type="InterPro" id="IPR032675">
    <property type="entry name" value="LRR_dom_sf"/>
</dbReference>
<dbReference type="AlphaFoldDB" id="A0A6A4XFI3"/>